<dbReference type="EMBL" id="CP073249">
    <property type="protein sequence ID" value="QUF06666.1"/>
    <property type="molecule type" value="Genomic_DNA"/>
</dbReference>
<dbReference type="Proteomes" id="UP000677152">
    <property type="component" value="Chromosome"/>
</dbReference>
<evidence type="ECO:0000313" key="1">
    <source>
        <dbReference type="EMBL" id="QUF06666.1"/>
    </source>
</evidence>
<protein>
    <submittedName>
        <fullName evidence="1">Uncharacterized protein</fullName>
    </submittedName>
</protein>
<reference evidence="1" key="1">
    <citation type="submission" date="2021-04" db="EMBL/GenBank/DDBJ databases">
        <title>Genomic sequence of Actinosynnema pretiosum subsp. pretiosum ATCC 31280 (C-14919).</title>
        <authorList>
            <person name="Bai L."/>
            <person name="Wang X."/>
            <person name="Xiao Y."/>
        </authorList>
    </citation>
    <scope>NUCLEOTIDE SEQUENCE</scope>
    <source>
        <strain evidence="1">ATCC 31280</strain>
    </source>
</reference>
<sequence>MHCDRRVTRDRPYYRASKILVRSSLKFSSVRGGEKLSEKTSEVVPDDLIEKLKEVYALRLAFSLISLSAAPFSRVTERVRIGHGNCVRDVVVEWVLPKLLEALPGNIASLSSDYLLKCGEQMKDVVIPIMPIRKGNMLSDLRFSSSDGSVVHIYGRNEARSHTKKLLFIAWQEFEDSIKNSLS</sequence>
<dbReference type="AlphaFoldDB" id="A0AA45LB74"/>
<gene>
    <name evidence="1" type="ORF">KCV87_11795</name>
</gene>
<organism evidence="1 2">
    <name type="scientific">Actinosynnema pretiosum subsp. pretiosum</name>
    <dbReference type="NCBI Taxonomy" id="103721"/>
    <lineage>
        <taxon>Bacteria</taxon>
        <taxon>Bacillati</taxon>
        <taxon>Actinomycetota</taxon>
        <taxon>Actinomycetes</taxon>
        <taxon>Pseudonocardiales</taxon>
        <taxon>Pseudonocardiaceae</taxon>
        <taxon>Actinosynnema</taxon>
    </lineage>
</organism>
<evidence type="ECO:0000313" key="2">
    <source>
        <dbReference type="Proteomes" id="UP000677152"/>
    </source>
</evidence>
<proteinExistence type="predicted"/>
<name>A0AA45LB74_9PSEU</name>
<accession>A0AA45LB74</accession>